<feature type="domain" description="Ketoreductase" evidence="3">
    <location>
        <begin position="6"/>
        <end position="175"/>
    </location>
</feature>
<evidence type="ECO:0000256" key="2">
    <source>
        <dbReference type="ARBA" id="ARBA00023002"/>
    </source>
</evidence>
<dbReference type="EMBL" id="JAHXDN010000001">
    <property type="protein sequence ID" value="MBW4706346.1"/>
    <property type="molecule type" value="Genomic_DNA"/>
</dbReference>
<dbReference type="InterPro" id="IPR020904">
    <property type="entry name" value="Sc_DH/Rdtase_CS"/>
</dbReference>
<comment type="caution">
    <text evidence="4">The sequence shown here is derived from an EMBL/GenBank/DDBJ whole genome shotgun (WGS) entry which is preliminary data.</text>
</comment>
<name>A0A9X1FRP7_9RHOB</name>
<proteinExistence type="inferred from homology"/>
<dbReference type="InterPro" id="IPR002347">
    <property type="entry name" value="SDR_fam"/>
</dbReference>
<dbReference type="PANTHER" id="PTHR42760">
    <property type="entry name" value="SHORT-CHAIN DEHYDROGENASES/REDUCTASES FAMILY MEMBER"/>
    <property type="match status" value="1"/>
</dbReference>
<keyword evidence="5" id="KW-1185">Reference proteome</keyword>
<reference evidence="4" key="1">
    <citation type="submission" date="2021-07" db="EMBL/GenBank/DDBJ databases">
        <title>Roseobacter insulae sp. nov., isolated from a tidal flat.</title>
        <authorList>
            <person name="Park S."/>
            <person name="Yoon J.-H."/>
        </authorList>
    </citation>
    <scope>NUCLEOTIDE SEQUENCE</scope>
    <source>
        <strain evidence="4">YSTF-M11</strain>
    </source>
</reference>
<dbReference type="GO" id="GO:0048038">
    <property type="term" value="F:quinone binding"/>
    <property type="evidence" value="ECO:0007669"/>
    <property type="project" value="TreeGrafter"/>
</dbReference>
<dbReference type="SMART" id="SM00822">
    <property type="entry name" value="PKS_KR"/>
    <property type="match status" value="1"/>
</dbReference>
<evidence type="ECO:0000313" key="5">
    <source>
        <dbReference type="Proteomes" id="UP001138661"/>
    </source>
</evidence>
<evidence type="ECO:0000259" key="3">
    <source>
        <dbReference type="SMART" id="SM00822"/>
    </source>
</evidence>
<dbReference type="InterPro" id="IPR057326">
    <property type="entry name" value="KR_dom"/>
</dbReference>
<comment type="similarity">
    <text evidence="1">Belongs to the short-chain dehydrogenases/reductases (SDR) family.</text>
</comment>
<gene>
    <name evidence="4" type="ORF">KX928_00940</name>
</gene>
<accession>A0A9X1FRP7</accession>
<keyword evidence="2" id="KW-0560">Oxidoreductase</keyword>
<sequence length="252" mass="26273">MQLNDKIALITGGTTGIGRATAQAFLDEGIKALIITGQDQARLETARAELSSNGSQVLALLWRADMPEDSTAVAAKIQEEFGRLDVVFANAGVTWPAPLGQIEADAAQAQFMVNVTGPLLLLQALSPLLTKGASVILNTSCLDVLGEPGMAVYSATKAALRSVARTLSVELGERGIRVNTVAPGPIETPIYGKLGMSDEDLTQMSQAVMAKVPAGRFGKPEEIASAVTFLASDGSSFMRGAEIAVDGGWSNL</sequence>
<dbReference type="GO" id="GO:0016616">
    <property type="term" value="F:oxidoreductase activity, acting on the CH-OH group of donors, NAD or NADP as acceptor"/>
    <property type="evidence" value="ECO:0007669"/>
    <property type="project" value="UniProtKB-ARBA"/>
</dbReference>
<evidence type="ECO:0000256" key="1">
    <source>
        <dbReference type="ARBA" id="ARBA00006484"/>
    </source>
</evidence>
<protein>
    <submittedName>
        <fullName evidence="4">SDR family oxidoreductase</fullName>
    </submittedName>
</protein>
<dbReference type="Proteomes" id="UP001138661">
    <property type="component" value="Unassembled WGS sequence"/>
</dbReference>
<dbReference type="Pfam" id="PF13561">
    <property type="entry name" value="adh_short_C2"/>
    <property type="match status" value="1"/>
</dbReference>
<dbReference type="AlphaFoldDB" id="A0A9X1FRP7"/>
<dbReference type="FunFam" id="3.40.50.720:FF:000084">
    <property type="entry name" value="Short-chain dehydrogenase reductase"/>
    <property type="match status" value="1"/>
</dbReference>
<dbReference type="RefSeq" id="WP_219497910.1">
    <property type="nucleotide sequence ID" value="NZ_JAHXDN010000001.1"/>
</dbReference>
<organism evidence="4 5">
    <name type="scientific">Roseobacter insulae</name>
    <dbReference type="NCBI Taxonomy" id="2859783"/>
    <lineage>
        <taxon>Bacteria</taxon>
        <taxon>Pseudomonadati</taxon>
        <taxon>Pseudomonadota</taxon>
        <taxon>Alphaproteobacteria</taxon>
        <taxon>Rhodobacterales</taxon>
        <taxon>Roseobacteraceae</taxon>
        <taxon>Roseobacter</taxon>
    </lineage>
</organism>
<dbReference type="PANTHER" id="PTHR42760:SF133">
    <property type="entry name" value="3-OXOACYL-[ACYL-CARRIER-PROTEIN] REDUCTASE"/>
    <property type="match status" value="1"/>
</dbReference>
<dbReference type="CDD" id="cd05233">
    <property type="entry name" value="SDR_c"/>
    <property type="match status" value="1"/>
</dbReference>
<dbReference type="GO" id="GO:0006633">
    <property type="term" value="P:fatty acid biosynthetic process"/>
    <property type="evidence" value="ECO:0007669"/>
    <property type="project" value="TreeGrafter"/>
</dbReference>
<dbReference type="PROSITE" id="PS00061">
    <property type="entry name" value="ADH_SHORT"/>
    <property type="match status" value="1"/>
</dbReference>
<evidence type="ECO:0000313" key="4">
    <source>
        <dbReference type="EMBL" id="MBW4706346.1"/>
    </source>
</evidence>